<dbReference type="EMBL" id="JBHSOW010000130">
    <property type="protein sequence ID" value="MFC5653625.1"/>
    <property type="molecule type" value="Genomic_DNA"/>
</dbReference>
<dbReference type="Gene3D" id="2.160.20.10">
    <property type="entry name" value="Single-stranded right-handed beta-helix, Pectin lyase-like"/>
    <property type="match status" value="1"/>
</dbReference>
<dbReference type="PANTHER" id="PTHR31321:SF57">
    <property type="entry name" value="PECTINESTERASE 53-RELATED"/>
    <property type="match status" value="1"/>
</dbReference>
<protein>
    <recommendedName>
        <fullName evidence="5">Pectinesterase</fullName>
        <ecNumber evidence="5">3.1.1.11</ecNumber>
    </recommendedName>
</protein>
<keyword evidence="8" id="KW-1185">Reference proteome</keyword>
<dbReference type="PROSITE" id="PS00503">
    <property type="entry name" value="PECTINESTERASE_2"/>
    <property type="match status" value="1"/>
</dbReference>
<dbReference type="InterPro" id="IPR012334">
    <property type="entry name" value="Pectin_lyas_fold"/>
</dbReference>
<dbReference type="InterPro" id="IPR011050">
    <property type="entry name" value="Pectin_lyase_fold/virulence"/>
</dbReference>
<accession>A0ABW0W603</accession>
<feature type="domain" description="Pectinesterase catalytic" evidence="6">
    <location>
        <begin position="4"/>
        <end position="275"/>
    </location>
</feature>
<dbReference type="PANTHER" id="PTHR31321">
    <property type="entry name" value="ACYL-COA THIOESTER HYDROLASE YBHC-RELATED"/>
    <property type="match status" value="1"/>
</dbReference>
<reference evidence="8" key="1">
    <citation type="journal article" date="2019" name="Int. J. Syst. Evol. Microbiol.">
        <title>The Global Catalogue of Microorganisms (GCM) 10K type strain sequencing project: providing services to taxonomists for standard genome sequencing and annotation.</title>
        <authorList>
            <consortium name="The Broad Institute Genomics Platform"/>
            <consortium name="The Broad Institute Genome Sequencing Center for Infectious Disease"/>
            <person name="Wu L."/>
            <person name="Ma J."/>
        </authorList>
    </citation>
    <scope>NUCLEOTIDE SEQUENCE [LARGE SCALE GENOMIC DNA]</scope>
    <source>
        <strain evidence="8">CGMCC 1.3240</strain>
    </source>
</reference>
<evidence type="ECO:0000256" key="3">
    <source>
        <dbReference type="ARBA" id="ARBA00023085"/>
    </source>
</evidence>
<name>A0ABW0W603_9BACL</name>
<dbReference type="SUPFAM" id="SSF51126">
    <property type="entry name" value="Pectin lyase-like"/>
    <property type="match status" value="1"/>
</dbReference>
<comment type="pathway">
    <text evidence="5">Glycan metabolism; pectin degradation; 2-dehydro-3-deoxy-D-gluconate from pectin: step 1/5.</text>
</comment>
<dbReference type="EC" id="3.1.1.11" evidence="5"/>
<evidence type="ECO:0000313" key="7">
    <source>
        <dbReference type="EMBL" id="MFC5653625.1"/>
    </source>
</evidence>
<comment type="caution">
    <text evidence="7">The sequence shown here is derived from an EMBL/GenBank/DDBJ whole genome shotgun (WGS) entry which is preliminary data.</text>
</comment>
<dbReference type="InterPro" id="IPR000070">
    <property type="entry name" value="Pectinesterase_cat"/>
</dbReference>
<comment type="catalytic activity">
    <reaction evidence="5">
        <text>[(1-&gt;4)-alpha-D-galacturonosyl methyl ester](n) + n H2O = [(1-&gt;4)-alpha-D-galacturonosyl](n) + n methanol + n H(+)</text>
        <dbReference type="Rhea" id="RHEA:22380"/>
        <dbReference type="Rhea" id="RHEA-COMP:14570"/>
        <dbReference type="Rhea" id="RHEA-COMP:14573"/>
        <dbReference type="ChEBI" id="CHEBI:15377"/>
        <dbReference type="ChEBI" id="CHEBI:15378"/>
        <dbReference type="ChEBI" id="CHEBI:17790"/>
        <dbReference type="ChEBI" id="CHEBI:140522"/>
        <dbReference type="ChEBI" id="CHEBI:140523"/>
        <dbReference type="EC" id="3.1.1.11"/>
    </reaction>
</comment>
<keyword evidence="3 5" id="KW-0063">Aspartyl esterase</keyword>
<organism evidence="7 8">
    <name type="scientific">Paenibacillus solisilvae</name>
    <dbReference type="NCBI Taxonomy" id="2486751"/>
    <lineage>
        <taxon>Bacteria</taxon>
        <taxon>Bacillati</taxon>
        <taxon>Bacillota</taxon>
        <taxon>Bacilli</taxon>
        <taxon>Bacillales</taxon>
        <taxon>Paenibacillaceae</taxon>
        <taxon>Paenibacillus</taxon>
    </lineage>
</organism>
<evidence type="ECO:0000256" key="5">
    <source>
        <dbReference type="RuleBase" id="RU000589"/>
    </source>
</evidence>
<evidence type="ECO:0000259" key="6">
    <source>
        <dbReference type="Pfam" id="PF01095"/>
    </source>
</evidence>
<gene>
    <name evidence="7" type="ORF">ACFPYJ_31795</name>
</gene>
<keyword evidence="2 5" id="KW-0378">Hydrolase</keyword>
<proteinExistence type="inferred from homology"/>
<dbReference type="Pfam" id="PF01095">
    <property type="entry name" value="Pectinesterase"/>
    <property type="match status" value="1"/>
</dbReference>
<dbReference type="Proteomes" id="UP001596047">
    <property type="component" value="Unassembled WGS sequence"/>
</dbReference>
<evidence type="ECO:0000256" key="4">
    <source>
        <dbReference type="PROSITE-ProRule" id="PRU10040"/>
    </source>
</evidence>
<evidence type="ECO:0000313" key="8">
    <source>
        <dbReference type="Proteomes" id="UP001596047"/>
    </source>
</evidence>
<evidence type="ECO:0000256" key="1">
    <source>
        <dbReference type="ARBA" id="ARBA00008891"/>
    </source>
</evidence>
<comment type="similarity">
    <text evidence="1">Belongs to the pectinesterase family.</text>
</comment>
<evidence type="ECO:0000256" key="2">
    <source>
        <dbReference type="ARBA" id="ARBA00022801"/>
    </source>
</evidence>
<feature type="active site" evidence="4">
    <location>
        <position position="159"/>
    </location>
</feature>
<dbReference type="InterPro" id="IPR033131">
    <property type="entry name" value="Pectinesterase_Asp_AS"/>
</dbReference>
<dbReference type="RefSeq" id="WP_379192374.1">
    <property type="nucleotide sequence ID" value="NZ_JBHSOW010000130.1"/>
</dbReference>
<sequence length="310" mass="34390">MAKIVVDWRGGGDFKTVQEAVMAAPEHSDERTVIEIRKGIYEEKIIVPVSRNAISFIGESWEGTVLVSSDYANMIGADGAKIGNDNSASTFVYADDFHAERLTFSNQAGLYKGQAVALAVSGDRAVFRDVCIRGNQDTLYTPGQGRQYYENCFIEGTVDFIFGSATAVFEQCELHSIRRHNGYITAASTTKEQLYGYVFLNCRLTGAAPEHTVCLGRPWKPYAKVAFIDSWMERHIRPEGWDNWRDPERENTASFAEYGSKGPGARLVGRAPWAKRLGKEEAEGIKSAALQGSDGWDPVMSLGRHLITER</sequence>